<dbReference type="PANTHER" id="PTHR36302">
    <property type="entry name" value="BLR7088 PROTEIN"/>
    <property type="match status" value="1"/>
</dbReference>
<evidence type="ECO:0000313" key="3">
    <source>
        <dbReference type="Proteomes" id="UP001165423"/>
    </source>
</evidence>
<evidence type="ECO:0000256" key="1">
    <source>
        <dbReference type="SAM" id="SignalP"/>
    </source>
</evidence>
<protein>
    <submittedName>
        <fullName evidence="2">Copper chaperone PCu(A)C</fullName>
    </submittedName>
</protein>
<dbReference type="InterPro" id="IPR058248">
    <property type="entry name" value="Lxx211020-like"/>
</dbReference>
<proteinExistence type="predicted"/>
<dbReference type="SUPFAM" id="SSF110087">
    <property type="entry name" value="DR1885-like metal-binding protein"/>
    <property type="match status" value="1"/>
</dbReference>
<feature type="signal peptide" evidence="1">
    <location>
        <begin position="1"/>
        <end position="24"/>
    </location>
</feature>
<accession>A0ABT0A2B8</accession>
<comment type="caution">
    <text evidence="2">The sequence shown here is derived from an EMBL/GenBank/DDBJ whole genome shotgun (WGS) entry which is preliminary data.</text>
</comment>
<keyword evidence="3" id="KW-1185">Reference proteome</keyword>
<dbReference type="EMBL" id="JALGCL010000001">
    <property type="protein sequence ID" value="MCJ0825121.1"/>
    <property type="molecule type" value="Genomic_DNA"/>
</dbReference>
<reference evidence="2 3" key="1">
    <citation type="submission" date="2022-03" db="EMBL/GenBank/DDBJ databases">
        <title>Luteimonas soily sp. nov., a novel bacterium isolated from the soil.</title>
        <authorList>
            <person name="Zhang X."/>
        </authorList>
    </citation>
    <scope>NUCLEOTIDE SEQUENCE [LARGE SCALE GENOMIC DNA]</scope>
    <source>
        <strain evidence="2 3">50</strain>
    </source>
</reference>
<dbReference type="InterPro" id="IPR007410">
    <property type="entry name" value="LpqE-like"/>
</dbReference>
<organism evidence="2 3">
    <name type="scientific">Cognatiluteimonas sedimenti</name>
    <dbReference type="NCBI Taxonomy" id="2927791"/>
    <lineage>
        <taxon>Bacteria</taxon>
        <taxon>Pseudomonadati</taxon>
        <taxon>Pseudomonadota</taxon>
        <taxon>Gammaproteobacteria</taxon>
        <taxon>Lysobacterales</taxon>
        <taxon>Lysobacteraceae</taxon>
        <taxon>Cognatiluteimonas</taxon>
    </lineage>
</organism>
<gene>
    <name evidence="2" type="ORF">MQC88_03980</name>
</gene>
<dbReference type="PANTHER" id="PTHR36302:SF1">
    <property type="entry name" value="COPPER CHAPERONE PCU(A)C"/>
    <property type="match status" value="1"/>
</dbReference>
<dbReference type="Pfam" id="PF04314">
    <property type="entry name" value="PCuAC"/>
    <property type="match status" value="1"/>
</dbReference>
<dbReference type="RefSeq" id="WP_243319314.1">
    <property type="nucleotide sequence ID" value="NZ_JALGCL010000001.1"/>
</dbReference>
<feature type="chain" id="PRO_5046505690" evidence="1">
    <location>
        <begin position="25"/>
        <end position="156"/>
    </location>
</feature>
<evidence type="ECO:0000313" key="2">
    <source>
        <dbReference type="EMBL" id="MCJ0825121.1"/>
    </source>
</evidence>
<dbReference type="PROSITE" id="PS51257">
    <property type="entry name" value="PROKAR_LIPOPROTEIN"/>
    <property type="match status" value="1"/>
</dbReference>
<dbReference type="Gene3D" id="2.60.40.1890">
    <property type="entry name" value="PCu(A)C copper chaperone"/>
    <property type="match status" value="1"/>
</dbReference>
<dbReference type="InterPro" id="IPR036182">
    <property type="entry name" value="PCuAC_sf"/>
</dbReference>
<sequence length="156" mass="16759">MKMTRTPLPWLLLSLCLLSVAACARDRDCMPQVRDGWVRMPPGPMAGAMPMMAGFGRIENRCPMPATIVSASSPAFGDISVHETRIVDGVSRMRPVPDLRIAPDDAAVLKPGGLHLMLMQPRAPLKAGSRVAVAFKLQDGRTVLGEFVVRGASAPE</sequence>
<keyword evidence="1" id="KW-0732">Signal</keyword>
<dbReference type="Proteomes" id="UP001165423">
    <property type="component" value="Unassembled WGS sequence"/>
</dbReference>
<name>A0ABT0A2B8_9GAMM</name>